<evidence type="ECO:0000313" key="3">
    <source>
        <dbReference type="Proteomes" id="UP000655588"/>
    </source>
</evidence>
<dbReference type="AlphaFoldDB" id="A0A833RRI1"/>
<accession>A0A833RRI1</accession>
<keyword evidence="3" id="KW-1185">Reference proteome</keyword>
<feature type="coiled-coil region" evidence="1">
    <location>
        <begin position="111"/>
        <end position="148"/>
    </location>
</feature>
<sequence>MNSIDNIVILKEKHIKISDSEIKDLLQNQMKLIDHIKNKQNQDVSGNLLYYCNKITFCFLYTEIVTFSFPEDKVKITELTSKVNSSREILQSEKQTLEYKNNVLSKHLNHITELKGEKNKFLEENQQLELQRNKLKTCKRNLKDQELLDQGRRKFALYKEFTKIHWDYEKLEENIAGNKKKYIHHFSYSKEENIKDLSNLLWQEIYQSVAYKDHKDTYDNENVVQNK</sequence>
<dbReference type="EMBL" id="WNWW01000866">
    <property type="protein sequence ID" value="KAF3421455.1"/>
    <property type="molecule type" value="Genomic_DNA"/>
</dbReference>
<organism evidence="2 3">
    <name type="scientific">Frieseomelitta varia</name>
    <dbReference type="NCBI Taxonomy" id="561572"/>
    <lineage>
        <taxon>Eukaryota</taxon>
        <taxon>Metazoa</taxon>
        <taxon>Ecdysozoa</taxon>
        <taxon>Arthropoda</taxon>
        <taxon>Hexapoda</taxon>
        <taxon>Insecta</taxon>
        <taxon>Pterygota</taxon>
        <taxon>Neoptera</taxon>
        <taxon>Endopterygota</taxon>
        <taxon>Hymenoptera</taxon>
        <taxon>Apocrita</taxon>
        <taxon>Aculeata</taxon>
        <taxon>Apoidea</taxon>
        <taxon>Anthophila</taxon>
        <taxon>Apidae</taxon>
        <taxon>Frieseomelitta</taxon>
    </lineage>
</organism>
<gene>
    <name evidence="2" type="ORF">E2986_08477</name>
</gene>
<reference evidence="2" key="1">
    <citation type="submission" date="2019-11" db="EMBL/GenBank/DDBJ databases">
        <title>The nuclear and mitochondrial genomes of Frieseomelitta varia - a highly eusocial stingless bee (Meliponini) with a permanently sterile worker caste.</title>
        <authorList>
            <person name="Freitas F.C.P."/>
            <person name="Lourenco A.P."/>
            <person name="Nunes F.M.F."/>
            <person name="Paschoal A.R."/>
            <person name="Abreu F.C.P."/>
            <person name="Barbin F.O."/>
            <person name="Bataglia L."/>
            <person name="Cardoso-Junior C.A.M."/>
            <person name="Cervoni M.S."/>
            <person name="Silva S.R."/>
            <person name="Dalarmi F."/>
            <person name="Del Lama M.A."/>
            <person name="Depintor T.S."/>
            <person name="Ferreira K.M."/>
            <person name="Goria P.S."/>
            <person name="Jaskot M.C."/>
            <person name="Lago D.C."/>
            <person name="Luna-Lucena D."/>
            <person name="Moda L.M."/>
            <person name="Nascimento L."/>
            <person name="Pedrino M."/>
            <person name="Rabico F.O."/>
            <person name="Sanches F.C."/>
            <person name="Santos D.E."/>
            <person name="Santos C.G."/>
            <person name="Vieira J."/>
            <person name="Lopes T.F."/>
            <person name="Barchuk A.R."/>
            <person name="Hartfelder K."/>
            <person name="Simoes Z.L.P."/>
            <person name="Bitondi M.M.G."/>
            <person name="Pinheiro D.G."/>
        </authorList>
    </citation>
    <scope>NUCLEOTIDE SEQUENCE</scope>
    <source>
        <strain evidence="2">USP_RPSP 00005682</strain>
        <tissue evidence="2">Whole individual</tissue>
    </source>
</reference>
<keyword evidence="1" id="KW-0175">Coiled coil</keyword>
<evidence type="ECO:0000256" key="1">
    <source>
        <dbReference type="SAM" id="Coils"/>
    </source>
</evidence>
<comment type="caution">
    <text evidence="2">The sequence shown here is derived from an EMBL/GenBank/DDBJ whole genome shotgun (WGS) entry which is preliminary data.</text>
</comment>
<name>A0A833RRI1_9HYME</name>
<dbReference type="Proteomes" id="UP000655588">
    <property type="component" value="Unassembled WGS sequence"/>
</dbReference>
<proteinExistence type="predicted"/>
<protein>
    <submittedName>
        <fullName evidence="2">Uncharacterized protein</fullName>
    </submittedName>
</protein>
<evidence type="ECO:0000313" key="2">
    <source>
        <dbReference type="EMBL" id="KAF3421455.1"/>
    </source>
</evidence>